<dbReference type="Pfam" id="PF09619">
    <property type="entry name" value="YscW"/>
    <property type="match status" value="1"/>
</dbReference>
<dbReference type="EMBL" id="FOPY01000017">
    <property type="protein sequence ID" value="SFI08532.1"/>
    <property type="molecule type" value="Genomic_DNA"/>
</dbReference>
<proteinExistence type="predicted"/>
<dbReference type="PROSITE" id="PS51257">
    <property type="entry name" value="PROKAR_LIPOPROTEIN"/>
    <property type="match status" value="1"/>
</dbReference>
<evidence type="ECO:0000313" key="3">
    <source>
        <dbReference type="Proteomes" id="UP000199040"/>
    </source>
</evidence>
<keyword evidence="3" id="KW-1185">Reference proteome</keyword>
<dbReference type="RefSeq" id="WP_177223459.1">
    <property type="nucleotide sequence ID" value="NZ_FOPY01000017.1"/>
</dbReference>
<dbReference type="PANTHER" id="PTHR38013">
    <property type="entry name" value="GLYCOPROTEIN/POLYSACCHARIDE METABOLISM"/>
    <property type="match status" value="1"/>
</dbReference>
<dbReference type="PANTHER" id="PTHR38013:SF1">
    <property type="entry name" value="GLYCOPROTEIN_POLYSACCHARIDE METABOLISM"/>
    <property type="match status" value="1"/>
</dbReference>
<evidence type="ECO:0000313" key="2">
    <source>
        <dbReference type="EMBL" id="SFI08532.1"/>
    </source>
</evidence>
<dbReference type="Proteomes" id="UP000199040">
    <property type="component" value="Unassembled WGS sequence"/>
</dbReference>
<evidence type="ECO:0000256" key="1">
    <source>
        <dbReference type="SAM" id="SignalP"/>
    </source>
</evidence>
<accession>A0A1I3FBL0</accession>
<keyword evidence="2" id="KW-0449">Lipoprotein</keyword>
<dbReference type="STRING" id="442341.SAMN04487959_11721"/>
<feature type="chain" id="PRO_5011469989" evidence="1">
    <location>
        <begin position="26"/>
        <end position="137"/>
    </location>
</feature>
<protein>
    <submittedName>
        <fullName evidence="2">Putative lipoprotein</fullName>
    </submittedName>
</protein>
<organism evidence="2 3">
    <name type="scientific">Modicisalibacter xianhensis</name>
    <dbReference type="NCBI Taxonomy" id="442341"/>
    <lineage>
        <taxon>Bacteria</taxon>
        <taxon>Pseudomonadati</taxon>
        <taxon>Pseudomonadota</taxon>
        <taxon>Gammaproteobacteria</taxon>
        <taxon>Oceanospirillales</taxon>
        <taxon>Halomonadaceae</taxon>
        <taxon>Modicisalibacter</taxon>
    </lineage>
</organism>
<name>A0A1I3FBL0_9GAMM</name>
<dbReference type="AlphaFoldDB" id="A0A1I3FBL0"/>
<feature type="signal peptide" evidence="1">
    <location>
        <begin position="1"/>
        <end position="25"/>
    </location>
</feature>
<sequence>MPFRVRNAWLLTLAVVLAVILSACASGPRLATLDAQVVSDSLLTLPPDAELSVQLENASQVGANLVAEANYVRLGDGPIPVILRYDAEAIDQGNIYLLRADIRSGGRLLYTTPEPVPVLTGDAPDSDISIAIERVDR</sequence>
<reference evidence="2 3" key="1">
    <citation type="submission" date="2016-10" db="EMBL/GenBank/DDBJ databases">
        <authorList>
            <person name="de Groot N.N."/>
        </authorList>
    </citation>
    <scope>NUCLEOTIDE SEQUENCE [LARGE SCALE GENOMIC DNA]</scope>
    <source>
        <strain evidence="2 3">CGMCC 1.6848</strain>
    </source>
</reference>
<dbReference type="InterPro" id="IPR039366">
    <property type="entry name" value="Pilotin"/>
</dbReference>
<gene>
    <name evidence="2" type="ORF">SAMN04487959_11721</name>
</gene>
<keyword evidence="1" id="KW-0732">Signal</keyword>
<dbReference type="InterPro" id="IPR053196">
    <property type="entry name" value="Lipoprotein_YbaY-like"/>
</dbReference>